<feature type="transmembrane region" description="Helical" evidence="1">
    <location>
        <begin position="101"/>
        <end position="119"/>
    </location>
</feature>
<dbReference type="AlphaFoldDB" id="A0A5M3N7P4"/>
<dbReference type="KEGG" id="cput:CONPUDRAFT_149487"/>
<proteinExistence type="predicted"/>
<evidence type="ECO:0000256" key="1">
    <source>
        <dbReference type="SAM" id="Phobius"/>
    </source>
</evidence>
<evidence type="ECO:0000313" key="3">
    <source>
        <dbReference type="Proteomes" id="UP000053558"/>
    </source>
</evidence>
<feature type="transmembrane region" description="Helical" evidence="1">
    <location>
        <begin position="58"/>
        <end position="81"/>
    </location>
</feature>
<reference evidence="3" key="1">
    <citation type="journal article" date="2012" name="Science">
        <title>The Paleozoic origin of enzymatic lignin decomposition reconstructed from 31 fungal genomes.</title>
        <authorList>
            <person name="Floudas D."/>
            <person name="Binder M."/>
            <person name="Riley R."/>
            <person name="Barry K."/>
            <person name="Blanchette R.A."/>
            <person name="Henrissat B."/>
            <person name="Martinez A.T."/>
            <person name="Otillar R."/>
            <person name="Spatafora J.W."/>
            <person name="Yadav J.S."/>
            <person name="Aerts A."/>
            <person name="Benoit I."/>
            <person name="Boyd A."/>
            <person name="Carlson A."/>
            <person name="Copeland A."/>
            <person name="Coutinho P.M."/>
            <person name="de Vries R.P."/>
            <person name="Ferreira P."/>
            <person name="Findley K."/>
            <person name="Foster B."/>
            <person name="Gaskell J."/>
            <person name="Glotzer D."/>
            <person name="Gorecki P."/>
            <person name="Heitman J."/>
            <person name="Hesse C."/>
            <person name="Hori C."/>
            <person name="Igarashi K."/>
            <person name="Jurgens J.A."/>
            <person name="Kallen N."/>
            <person name="Kersten P."/>
            <person name="Kohler A."/>
            <person name="Kuees U."/>
            <person name="Kumar T.K.A."/>
            <person name="Kuo A."/>
            <person name="LaButti K."/>
            <person name="Larrondo L.F."/>
            <person name="Lindquist E."/>
            <person name="Ling A."/>
            <person name="Lombard V."/>
            <person name="Lucas S."/>
            <person name="Lundell T."/>
            <person name="Martin R."/>
            <person name="McLaughlin D.J."/>
            <person name="Morgenstern I."/>
            <person name="Morin E."/>
            <person name="Murat C."/>
            <person name="Nagy L.G."/>
            <person name="Nolan M."/>
            <person name="Ohm R.A."/>
            <person name="Patyshakuliyeva A."/>
            <person name="Rokas A."/>
            <person name="Ruiz-Duenas F.J."/>
            <person name="Sabat G."/>
            <person name="Salamov A."/>
            <person name="Samejima M."/>
            <person name="Schmutz J."/>
            <person name="Slot J.C."/>
            <person name="St John F."/>
            <person name="Stenlid J."/>
            <person name="Sun H."/>
            <person name="Sun S."/>
            <person name="Syed K."/>
            <person name="Tsang A."/>
            <person name="Wiebenga A."/>
            <person name="Young D."/>
            <person name="Pisabarro A."/>
            <person name="Eastwood D.C."/>
            <person name="Martin F."/>
            <person name="Cullen D."/>
            <person name="Grigoriev I.V."/>
            <person name="Hibbett D.S."/>
        </authorList>
    </citation>
    <scope>NUCLEOTIDE SEQUENCE [LARGE SCALE GENOMIC DNA]</scope>
    <source>
        <strain evidence="3">RWD-64-598 SS2</strain>
    </source>
</reference>
<gene>
    <name evidence="2" type="ORF">CONPUDRAFT_149487</name>
</gene>
<name>A0A5M3N7P4_CONPW</name>
<feature type="transmembrane region" description="Helical" evidence="1">
    <location>
        <begin position="208"/>
        <end position="235"/>
    </location>
</feature>
<protein>
    <submittedName>
        <fullName evidence="2">Uncharacterized protein</fullName>
    </submittedName>
</protein>
<dbReference type="EMBL" id="JH711573">
    <property type="protein sequence ID" value="EIW87462.1"/>
    <property type="molecule type" value="Genomic_DNA"/>
</dbReference>
<keyword evidence="1" id="KW-0812">Transmembrane</keyword>
<comment type="caution">
    <text evidence="2">The sequence shown here is derived from an EMBL/GenBank/DDBJ whole genome shotgun (WGS) entry which is preliminary data.</text>
</comment>
<keyword evidence="1" id="KW-0472">Membrane</keyword>
<feature type="transmembrane region" description="Helical" evidence="1">
    <location>
        <begin position="26"/>
        <end position="46"/>
    </location>
</feature>
<organism evidence="2 3">
    <name type="scientific">Coniophora puteana (strain RWD-64-598)</name>
    <name type="common">Brown rot fungus</name>
    <dbReference type="NCBI Taxonomy" id="741705"/>
    <lineage>
        <taxon>Eukaryota</taxon>
        <taxon>Fungi</taxon>
        <taxon>Dikarya</taxon>
        <taxon>Basidiomycota</taxon>
        <taxon>Agaricomycotina</taxon>
        <taxon>Agaricomycetes</taxon>
        <taxon>Agaricomycetidae</taxon>
        <taxon>Boletales</taxon>
        <taxon>Coniophorineae</taxon>
        <taxon>Coniophoraceae</taxon>
        <taxon>Coniophora</taxon>
    </lineage>
</organism>
<dbReference type="OMA" id="RIWYMSR"/>
<evidence type="ECO:0000313" key="2">
    <source>
        <dbReference type="EMBL" id="EIW87462.1"/>
    </source>
</evidence>
<keyword evidence="3" id="KW-1185">Reference proteome</keyword>
<feature type="transmembrane region" description="Helical" evidence="1">
    <location>
        <begin position="241"/>
        <end position="264"/>
    </location>
</feature>
<dbReference type="RefSeq" id="XP_007763942.1">
    <property type="nucleotide sequence ID" value="XM_007765752.1"/>
</dbReference>
<dbReference type="Proteomes" id="UP000053558">
    <property type="component" value="Unassembled WGS sequence"/>
</dbReference>
<keyword evidence="1" id="KW-1133">Transmembrane helix</keyword>
<feature type="transmembrane region" description="Helical" evidence="1">
    <location>
        <begin position="126"/>
        <end position="151"/>
    </location>
</feature>
<accession>A0A5M3N7P4</accession>
<dbReference type="GeneID" id="19202602"/>
<dbReference type="OrthoDB" id="3341077at2759"/>
<sequence length="330" mass="35889">MASNETAPGPGFTADEGTFIGFITEAVLYGIYVVLFFMAMYVLVWIRRGPVSKIMVSVTVFLFSLCTVHFAIQFANAYQALMLHPGNSISTETPLLRTGDILLSITDFTAELVLIYRLWLVWGCNYYIAILPFLMSLAAIASYMAVTGIVAQIDPSASLAPTIVVPLGTASFALSLAVNFVTTSLIIGRIWYMSRGTSIARRDRNDAVRIATGVIIESGALFFMFQLLFVVLFAIQHPAQAVAIEMCIQIYGIAPTLIIVRIGLGSSFDQTTVRKSTIRFTSAPPNGVATIDNGATDTMHSVEKSPTSKRDFFGSTTFSHTNGSIELEDV</sequence>
<feature type="transmembrane region" description="Helical" evidence="1">
    <location>
        <begin position="163"/>
        <end position="187"/>
    </location>
</feature>